<organism evidence="1 2">
    <name type="scientific">Bacillus infantis NRRL B-14911</name>
    <dbReference type="NCBI Taxonomy" id="1367477"/>
    <lineage>
        <taxon>Bacteria</taxon>
        <taxon>Bacillati</taxon>
        <taxon>Bacillota</taxon>
        <taxon>Bacilli</taxon>
        <taxon>Bacillales</taxon>
        <taxon>Bacillaceae</taxon>
        <taxon>Bacillus</taxon>
    </lineage>
</organism>
<protein>
    <submittedName>
        <fullName evidence="1">Uncharacterized protein</fullName>
    </submittedName>
</protein>
<evidence type="ECO:0000313" key="1">
    <source>
        <dbReference type="EMBL" id="AGX05445.1"/>
    </source>
</evidence>
<sequence length="96" mass="11316">MPHRANGFFFGQEVIDFQLIDRTEFPFCIQQLSAAMLFFSETVPALQQIWMSHKGNQLENRLQCVTLMVQCREYAIFCCGKLSYRYNKRELIITVI</sequence>
<evidence type="ECO:0000313" key="2">
    <source>
        <dbReference type="Proteomes" id="UP000017805"/>
    </source>
</evidence>
<accession>U5LDA9</accession>
<reference evidence="1 2" key="1">
    <citation type="submission" date="2013-07" db="EMBL/GenBank/DDBJ databases">
        <title>Complete genome sequence of Bacillus infantis NRRL B-14911 that has potential to induce cardiac disease by antigenic mimicry.</title>
        <authorList>
            <person name="Massilamany C."/>
            <person name="Smith T.P.L."/>
            <person name="Loy J.D."/>
            <person name="Barletta R."/>
            <person name="Reddy J."/>
        </authorList>
    </citation>
    <scope>NUCLEOTIDE SEQUENCE [LARGE SCALE GENOMIC DNA]</scope>
    <source>
        <strain evidence="1 2">NRRL B-14911</strain>
    </source>
</reference>
<proteinExistence type="predicted"/>
<dbReference type="STRING" id="1367477.N288_17810"/>
<keyword evidence="2" id="KW-1185">Reference proteome</keyword>
<dbReference type="AlphaFoldDB" id="U5LDA9"/>
<dbReference type="HOGENOM" id="CLU_2353989_0_0_9"/>
<gene>
    <name evidence="1" type="ORF">N288_17810</name>
</gene>
<dbReference type="EMBL" id="CP006643">
    <property type="protein sequence ID" value="AGX05445.1"/>
    <property type="molecule type" value="Genomic_DNA"/>
</dbReference>
<dbReference type="Proteomes" id="UP000017805">
    <property type="component" value="Chromosome"/>
</dbReference>
<name>U5LDA9_9BACI</name>
<dbReference type="KEGG" id="bif:N288_17810"/>